<protein>
    <submittedName>
        <fullName evidence="3">Transposase IS4 family protein</fullName>
    </submittedName>
</protein>
<dbReference type="InterPro" id="IPR047647">
    <property type="entry name" value="ISAs1_transpos"/>
</dbReference>
<dbReference type="Pfam" id="PF01609">
    <property type="entry name" value="DDE_Tnp_1"/>
    <property type="match status" value="1"/>
</dbReference>
<dbReference type="EMBL" id="CP001100">
    <property type="protein sequence ID" value="ACF14744.1"/>
    <property type="molecule type" value="Genomic_DNA"/>
</dbReference>
<evidence type="ECO:0000259" key="2">
    <source>
        <dbReference type="Pfam" id="PF13808"/>
    </source>
</evidence>
<dbReference type="PANTHER" id="PTHR30298">
    <property type="entry name" value="H REPEAT-ASSOCIATED PREDICTED TRANSPOSASE"/>
    <property type="match status" value="1"/>
</dbReference>
<evidence type="ECO:0000313" key="3">
    <source>
        <dbReference type="EMBL" id="ACF13909.1"/>
    </source>
</evidence>
<dbReference type="PANTHER" id="PTHR30298:SF0">
    <property type="entry name" value="PROTEIN YBFL-RELATED"/>
    <property type="match status" value="1"/>
</dbReference>
<proteinExistence type="predicted"/>
<dbReference type="KEGG" id="cts:Ctha_1450"/>
<dbReference type="AlphaFoldDB" id="B3QRV6"/>
<evidence type="ECO:0000313" key="5">
    <source>
        <dbReference type="EMBL" id="ACF14744.1"/>
    </source>
</evidence>
<dbReference type="eggNOG" id="COG5433">
    <property type="taxonomic scope" value="Bacteria"/>
</dbReference>
<evidence type="ECO:0000313" key="6">
    <source>
        <dbReference type="Proteomes" id="UP000001208"/>
    </source>
</evidence>
<dbReference type="STRING" id="517418.Ctha_1450"/>
<dbReference type="EMBL" id="CP001100">
    <property type="protein sequence ID" value="ACF13909.1"/>
    <property type="molecule type" value="Genomic_DNA"/>
</dbReference>
<dbReference type="InterPro" id="IPR032806">
    <property type="entry name" value="YbfD_N"/>
</dbReference>
<dbReference type="KEGG" id="cts:Ctha_1930"/>
<sequence>MNYEAVKSFSEYFKSLKDPRRETLNKRHNFLDILIIAVCAMISGANNFVEIEQFGHSKKEWFQTFLALPNGIPSHDTFNNVLAKLSPDEFEACFMTWANSFRLFFSGEHIAIDCKTLRGSADKKNGKSPLHLVSAWATETALVIGQIKTEENSNEITAIPELLNFLDLKGCLVSIDAMGCQTEIAEKIVEKDADYVLALKGNQPKLHQSVIEYFKLAADNEGEGYEIDFAKTDETSYGREEIRCAYATNEIEKIIANDEWKNIKTVAMIESQRIKKEKEFDIRYYISSAKLSAEDCLKVVRKHWEIENKLHWTLDVAFREDESRIRQRNTAENMAILRRIALNLVKQEKTAKVGQATKRLMAGWDEKYLLKLLNGLAT</sequence>
<feature type="domain" description="Transposase IS4-like" evidence="1">
    <location>
        <begin position="108"/>
        <end position="344"/>
    </location>
</feature>
<evidence type="ECO:0000313" key="4">
    <source>
        <dbReference type="EMBL" id="ACF14384.1"/>
    </source>
</evidence>
<dbReference type="GO" id="GO:0003677">
    <property type="term" value="F:DNA binding"/>
    <property type="evidence" value="ECO:0007669"/>
    <property type="project" value="InterPro"/>
</dbReference>
<dbReference type="GO" id="GO:0006313">
    <property type="term" value="P:DNA transposition"/>
    <property type="evidence" value="ECO:0007669"/>
    <property type="project" value="InterPro"/>
</dbReference>
<dbReference type="HOGENOM" id="CLU_046404_0_1_10"/>
<dbReference type="Proteomes" id="UP000001208">
    <property type="component" value="Chromosome"/>
</dbReference>
<gene>
    <name evidence="3" type="ordered locus">Ctha_1450</name>
    <name evidence="4" type="ordered locus">Ctha_1930</name>
    <name evidence="5" type="ordered locus">Ctha_2293</name>
</gene>
<organism evidence="3 6">
    <name type="scientific">Chloroherpeton thalassium (strain ATCC 35110 / GB-78)</name>
    <dbReference type="NCBI Taxonomy" id="517418"/>
    <lineage>
        <taxon>Bacteria</taxon>
        <taxon>Pseudomonadati</taxon>
        <taxon>Chlorobiota</taxon>
        <taxon>Chlorobiia</taxon>
        <taxon>Chlorobiales</taxon>
        <taxon>Chloroherpetonaceae</taxon>
        <taxon>Chloroherpeton</taxon>
    </lineage>
</organism>
<dbReference type="InterPro" id="IPR002559">
    <property type="entry name" value="Transposase_11"/>
</dbReference>
<name>B3QRV6_CHLT3</name>
<dbReference type="KEGG" id="cts:Ctha_2293"/>
<dbReference type="RefSeq" id="WP_012499993.1">
    <property type="nucleotide sequence ID" value="NC_011026.1"/>
</dbReference>
<dbReference type="GO" id="GO:0004803">
    <property type="term" value="F:transposase activity"/>
    <property type="evidence" value="ECO:0007669"/>
    <property type="project" value="InterPro"/>
</dbReference>
<reference evidence="3 6" key="1">
    <citation type="submission" date="2008-06" db="EMBL/GenBank/DDBJ databases">
        <title>Complete sequence of Chloroherpeton thalassium ATCC 35110.</title>
        <authorList>
            <consortium name="US DOE Joint Genome Institute"/>
            <person name="Lucas S."/>
            <person name="Copeland A."/>
            <person name="Lapidus A."/>
            <person name="Glavina del Rio T."/>
            <person name="Dalin E."/>
            <person name="Tice H."/>
            <person name="Bruce D."/>
            <person name="Goodwin L."/>
            <person name="Pitluck S."/>
            <person name="Schmutz J."/>
            <person name="Larimer F."/>
            <person name="Land M."/>
            <person name="Hauser L."/>
            <person name="Kyrpides N."/>
            <person name="Mikhailova N."/>
            <person name="Liu Z."/>
            <person name="Li T."/>
            <person name="Zhao F."/>
            <person name="Overmann J."/>
            <person name="Bryant D.A."/>
            <person name="Richardson P."/>
        </authorList>
    </citation>
    <scope>NUCLEOTIDE SEQUENCE [LARGE SCALE GENOMIC DNA]</scope>
    <source>
        <strain evidence="3">ATCC 35110</strain>
        <strain evidence="6">ATCC 35110 / GB-78</strain>
    </source>
</reference>
<keyword evidence="6" id="KW-1185">Reference proteome</keyword>
<evidence type="ECO:0000259" key="1">
    <source>
        <dbReference type="Pfam" id="PF01609"/>
    </source>
</evidence>
<dbReference type="EMBL" id="CP001100">
    <property type="protein sequence ID" value="ACF14384.1"/>
    <property type="molecule type" value="Genomic_DNA"/>
</dbReference>
<dbReference type="NCBIfam" id="NF033564">
    <property type="entry name" value="transpos_ISAs1"/>
    <property type="match status" value="1"/>
</dbReference>
<dbReference type="InterPro" id="IPR051698">
    <property type="entry name" value="Transposase_11-like"/>
</dbReference>
<accession>B3QRV6</accession>
<dbReference type="Pfam" id="PF13808">
    <property type="entry name" value="DDE_Tnp_1_assoc"/>
    <property type="match status" value="1"/>
</dbReference>
<dbReference type="OrthoDB" id="9815086at2"/>
<feature type="domain" description="H repeat-associated protein N-terminal" evidence="2">
    <location>
        <begin position="11"/>
        <end position="98"/>
    </location>
</feature>